<proteinExistence type="predicted"/>
<gene>
    <name evidence="1" type="ORF">IMZ28_03715</name>
</gene>
<organism evidence="1 2">
    <name type="scientific">Sulfurovum indicum</name>
    <dbReference type="NCBI Taxonomy" id="2779528"/>
    <lineage>
        <taxon>Bacteria</taxon>
        <taxon>Pseudomonadati</taxon>
        <taxon>Campylobacterota</taxon>
        <taxon>Epsilonproteobacteria</taxon>
        <taxon>Campylobacterales</taxon>
        <taxon>Sulfurovaceae</taxon>
        <taxon>Sulfurovum</taxon>
    </lineage>
</organism>
<dbReference type="RefSeq" id="WP_197549407.1">
    <property type="nucleotide sequence ID" value="NZ_CP063164.1"/>
</dbReference>
<keyword evidence="2" id="KW-1185">Reference proteome</keyword>
<dbReference type="AlphaFoldDB" id="A0A7M1S7A0"/>
<accession>A0A7M1S7A0</accession>
<name>A0A7M1S7A0_9BACT</name>
<protein>
    <submittedName>
        <fullName evidence="1">Uncharacterized protein</fullName>
    </submittedName>
</protein>
<evidence type="ECO:0000313" key="2">
    <source>
        <dbReference type="Proteomes" id="UP000595074"/>
    </source>
</evidence>
<dbReference type="Proteomes" id="UP000595074">
    <property type="component" value="Chromosome"/>
</dbReference>
<reference evidence="1 2" key="1">
    <citation type="submission" date="2020-10" db="EMBL/GenBank/DDBJ databases">
        <title>The genome of sulfurovum sp.</title>
        <authorList>
            <person name="Xie S."/>
            <person name="Shao Z."/>
            <person name="Jiang L."/>
        </authorList>
    </citation>
    <scope>NUCLEOTIDE SEQUENCE [LARGE SCALE GENOMIC DNA]</scope>
    <source>
        <strain evidence="1 2">ST-419</strain>
    </source>
</reference>
<sequence>MYYLSSIDMCSDYELENELKQFFVRLHHIKQRLSQERATLTLNRTQRKRCRQNILDLEKLERDFYALSYKEDIKHLYRKIHRYVKLDHERLMETFGRETMGRCSLFIAL</sequence>
<dbReference type="EMBL" id="CP063164">
    <property type="protein sequence ID" value="QOR62589.1"/>
    <property type="molecule type" value="Genomic_DNA"/>
</dbReference>
<evidence type="ECO:0000313" key="1">
    <source>
        <dbReference type="EMBL" id="QOR62589.1"/>
    </source>
</evidence>
<dbReference type="KEGG" id="sinu:IMZ28_03715"/>